<name>A0ABY9EC53_9GAMM</name>
<dbReference type="Proteomes" id="UP001321520">
    <property type="component" value="Chromosome"/>
</dbReference>
<dbReference type="EMBL" id="CP098023">
    <property type="protein sequence ID" value="WKD50604.1"/>
    <property type="molecule type" value="Genomic_DNA"/>
</dbReference>
<evidence type="ECO:0000313" key="1">
    <source>
        <dbReference type="EMBL" id="WKD50604.1"/>
    </source>
</evidence>
<evidence type="ECO:0000313" key="2">
    <source>
        <dbReference type="Proteomes" id="UP001321520"/>
    </source>
</evidence>
<keyword evidence="2" id="KW-1185">Reference proteome</keyword>
<sequence length="54" mass="5933">MSTYTIPTGAKKPPPKIEIIDGRQVKVVHPKSASATSKRLVAKYSQALDILKNR</sequence>
<gene>
    <name evidence="1" type="ORF">M8T91_04030</name>
</gene>
<protein>
    <submittedName>
        <fullName evidence="1">Uncharacterized protein</fullName>
    </submittedName>
</protein>
<organism evidence="1 2">
    <name type="scientific">Microbulbifer spongiae</name>
    <dbReference type="NCBI Taxonomy" id="2944933"/>
    <lineage>
        <taxon>Bacteria</taxon>
        <taxon>Pseudomonadati</taxon>
        <taxon>Pseudomonadota</taxon>
        <taxon>Gammaproteobacteria</taxon>
        <taxon>Cellvibrionales</taxon>
        <taxon>Microbulbiferaceae</taxon>
        <taxon>Microbulbifer</taxon>
    </lineage>
</organism>
<reference evidence="1 2" key="1">
    <citation type="submission" date="2022-05" db="EMBL/GenBank/DDBJ databases">
        <title>Microbulbifer sp. nov., isolated from sponge.</title>
        <authorList>
            <person name="Gao L."/>
        </authorList>
    </citation>
    <scope>NUCLEOTIDE SEQUENCE [LARGE SCALE GENOMIC DNA]</scope>
    <source>
        <strain evidence="1 2">MI-G</strain>
    </source>
</reference>
<proteinExistence type="predicted"/>
<dbReference type="RefSeq" id="WP_301417056.1">
    <property type="nucleotide sequence ID" value="NZ_CP098023.1"/>
</dbReference>
<accession>A0ABY9EC53</accession>